<feature type="non-terminal residue" evidence="1">
    <location>
        <position position="107"/>
    </location>
</feature>
<accession>A0A147BWM7</accession>
<protein>
    <submittedName>
        <fullName evidence="1">Putative secreted protein</fullName>
    </submittedName>
</protein>
<dbReference type="EMBL" id="GEGO01000274">
    <property type="protein sequence ID" value="JAR95130.1"/>
    <property type="molecule type" value="Transcribed_RNA"/>
</dbReference>
<dbReference type="AlphaFoldDB" id="A0A147BWM7"/>
<name>A0A147BWM7_IXORI</name>
<proteinExistence type="predicted"/>
<organism evidence="1">
    <name type="scientific">Ixodes ricinus</name>
    <name type="common">Common tick</name>
    <name type="synonym">Acarus ricinus</name>
    <dbReference type="NCBI Taxonomy" id="34613"/>
    <lineage>
        <taxon>Eukaryota</taxon>
        <taxon>Metazoa</taxon>
        <taxon>Ecdysozoa</taxon>
        <taxon>Arthropoda</taxon>
        <taxon>Chelicerata</taxon>
        <taxon>Arachnida</taxon>
        <taxon>Acari</taxon>
        <taxon>Parasitiformes</taxon>
        <taxon>Ixodida</taxon>
        <taxon>Ixodoidea</taxon>
        <taxon>Ixodidae</taxon>
        <taxon>Ixodinae</taxon>
        <taxon>Ixodes</taxon>
    </lineage>
</organism>
<evidence type="ECO:0000313" key="1">
    <source>
        <dbReference type="EMBL" id="JAR95130.1"/>
    </source>
</evidence>
<sequence>MVPLGKMVDLFLNFVLAYMQMLTDAYIRTWYVQNCMLQNHQDVAAVITWSRLANTLAPPAPEQRVSGAVFQPVFAKDRADAPVEKPRAWNFHKTSHLRGVQWRNDSD</sequence>
<reference evidence="1" key="1">
    <citation type="journal article" date="2018" name="PLoS Negl. Trop. Dis.">
        <title>Sialome diversity of ticks revealed by RNAseq of single tick salivary glands.</title>
        <authorList>
            <person name="Perner J."/>
            <person name="Kropackova S."/>
            <person name="Kopacek P."/>
            <person name="Ribeiro J.M."/>
        </authorList>
    </citation>
    <scope>NUCLEOTIDE SEQUENCE</scope>
    <source>
        <strain evidence="1">Siblings of single egg batch collected in Ceske Budejovice</strain>
        <tissue evidence="1">Salivary glands</tissue>
    </source>
</reference>